<organism evidence="2 3">
    <name type="scientific">Colwellia psychrerythraea</name>
    <name type="common">Vibrio psychroerythus</name>
    <dbReference type="NCBI Taxonomy" id="28229"/>
    <lineage>
        <taxon>Bacteria</taxon>
        <taxon>Pseudomonadati</taxon>
        <taxon>Pseudomonadota</taxon>
        <taxon>Gammaproteobacteria</taxon>
        <taxon>Alteromonadales</taxon>
        <taxon>Colwelliaceae</taxon>
        <taxon>Colwellia</taxon>
    </lineage>
</organism>
<dbReference type="Pfam" id="PF01323">
    <property type="entry name" value="DSBA"/>
    <property type="match status" value="1"/>
</dbReference>
<sequence length="219" mass="24585">MSQPLIIDYYSDLLCVWAWIAQKRLDELNQKLGDKIEIHYHFVNVFGDTQTKMSNQWASKGGYEGFSRHVIESAKPYLHAPVSNEIWSAVKPTTSANAHLILKAVEFHYGKAKGVDTALILRKAFFVNAIDISDFNSLYSLLESSDIDLKKIKSSISDGKAMAALMSDYQSAQQLALKGSPTYVIDNGRQTLYGNVGYRVLLANIEEQLKRPTDEASWC</sequence>
<dbReference type="SUPFAM" id="SSF52833">
    <property type="entry name" value="Thioredoxin-like"/>
    <property type="match status" value="1"/>
</dbReference>
<protein>
    <submittedName>
        <fullName evidence="2">Disulfide bond formation protein DsbA</fullName>
    </submittedName>
</protein>
<reference evidence="3" key="1">
    <citation type="journal article" date="2017" name="Proc. Natl. Acad. Sci. U.S.A.">
        <title>Simulation of Deepwater Horizon oil plume reveals substrate specialization within a complex community of hydrocarbon degraders.</title>
        <authorList>
            <person name="Hu P."/>
            <person name="Dubinsky E.A."/>
            <person name="Probst A.J."/>
            <person name="Wang J."/>
            <person name="Sieber C.M.K."/>
            <person name="Tom L.M."/>
            <person name="Gardinali P."/>
            <person name="Banfield J.F."/>
            <person name="Atlas R.M."/>
            <person name="Andersen G.L."/>
        </authorList>
    </citation>
    <scope>NUCLEOTIDE SEQUENCE [LARGE SCALE GENOMIC DNA]</scope>
</reference>
<dbReference type="Gene3D" id="3.40.30.10">
    <property type="entry name" value="Glutaredoxin"/>
    <property type="match status" value="1"/>
</dbReference>
<comment type="caution">
    <text evidence="2">The sequence shown here is derived from an EMBL/GenBank/DDBJ whole genome shotgun (WGS) entry which is preliminary data.</text>
</comment>
<dbReference type="PANTHER" id="PTHR13887">
    <property type="entry name" value="GLUTATHIONE S-TRANSFERASE KAPPA"/>
    <property type="match status" value="1"/>
</dbReference>
<dbReference type="PANTHER" id="PTHR13887:SF41">
    <property type="entry name" value="THIOREDOXIN SUPERFAMILY PROTEIN"/>
    <property type="match status" value="1"/>
</dbReference>
<dbReference type="AlphaFoldDB" id="A0A1Y5EP23"/>
<gene>
    <name evidence="2" type="ORF">A9Q75_02625</name>
</gene>
<feature type="domain" description="DSBA-like thioredoxin" evidence="1">
    <location>
        <begin position="7"/>
        <end position="202"/>
    </location>
</feature>
<name>A0A1Y5EP23_COLPS</name>
<proteinExistence type="predicted"/>
<dbReference type="GO" id="GO:0016491">
    <property type="term" value="F:oxidoreductase activity"/>
    <property type="evidence" value="ECO:0007669"/>
    <property type="project" value="InterPro"/>
</dbReference>
<dbReference type="InterPro" id="IPR036249">
    <property type="entry name" value="Thioredoxin-like_sf"/>
</dbReference>
<dbReference type="Proteomes" id="UP000243053">
    <property type="component" value="Unassembled WGS sequence"/>
</dbReference>
<dbReference type="InterPro" id="IPR001853">
    <property type="entry name" value="DSBA-like_thioredoxin_dom"/>
</dbReference>
<evidence type="ECO:0000259" key="1">
    <source>
        <dbReference type="Pfam" id="PF01323"/>
    </source>
</evidence>
<accession>A0A1Y5EP23</accession>
<dbReference type="EMBL" id="MAAF01000017">
    <property type="protein sequence ID" value="OUR84473.1"/>
    <property type="molecule type" value="Genomic_DNA"/>
</dbReference>
<evidence type="ECO:0000313" key="3">
    <source>
        <dbReference type="Proteomes" id="UP000243053"/>
    </source>
</evidence>
<evidence type="ECO:0000313" key="2">
    <source>
        <dbReference type="EMBL" id="OUR84473.1"/>
    </source>
</evidence>